<evidence type="ECO:0000256" key="2">
    <source>
        <dbReference type="SAM" id="SignalP"/>
    </source>
</evidence>
<dbReference type="EMBL" id="QPJO01000003">
    <property type="protein sequence ID" value="RCW91230.1"/>
    <property type="molecule type" value="Genomic_DNA"/>
</dbReference>
<dbReference type="Proteomes" id="UP000253436">
    <property type="component" value="Unassembled WGS sequence"/>
</dbReference>
<dbReference type="CDD" id="cd16325">
    <property type="entry name" value="LolA"/>
    <property type="match status" value="1"/>
</dbReference>
<dbReference type="Pfam" id="PF03548">
    <property type="entry name" value="LolA"/>
    <property type="match status" value="1"/>
</dbReference>
<evidence type="ECO:0000313" key="4">
    <source>
        <dbReference type="Proteomes" id="UP000253436"/>
    </source>
</evidence>
<accession>A0A368ZDB1</accession>
<keyword evidence="1 2" id="KW-0732">Signal</keyword>
<dbReference type="Gene3D" id="2.50.20.10">
    <property type="entry name" value="Lipoprotein localisation LolA/LolB/LppX"/>
    <property type="match status" value="1"/>
</dbReference>
<protein>
    <submittedName>
        <fullName evidence="3">Outer membrane lipoprotein-sorting protein</fullName>
    </submittedName>
</protein>
<reference evidence="3 4" key="1">
    <citation type="submission" date="2018-07" db="EMBL/GenBank/DDBJ databases">
        <title>Genomic Encyclopedia of Type Strains, Phase III (KMG-III): the genomes of soil and plant-associated and newly described type strains.</title>
        <authorList>
            <person name="Whitman W."/>
        </authorList>
    </citation>
    <scope>NUCLEOTIDE SEQUENCE [LARGE SCALE GENOMIC DNA]</scope>
    <source>
        <strain evidence="3 4">CECT 7958</strain>
    </source>
</reference>
<evidence type="ECO:0000313" key="3">
    <source>
        <dbReference type="EMBL" id="RCW91230.1"/>
    </source>
</evidence>
<dbReference type="SUPFAM" id="SSF89392">
    <property type="entry name" value="Prokaryotic lipoproteins and lipoprotein localization factors"/>
    <property type="match status" value="1"/>
</dbReference>
<dbReference type="AlphaFoldDB" id="A0A368ZDB1"/>
<keyword evidence="4" id="KW-1185">Reference proteome</keyword>
<feature type="signal peptide" evidence="2">
    <location>
        <begin position="1"/>
        <end position="18"/>
    </location>
</feature>
<proteinExistence type="predicted"/>
<dbReference type="OrthoDB" id="1491557at2"/>
<keyword evidence="3" id="KW-0449">Lipoprotein</keyword>
<feature type="chain" id="PRO_5016910187" evidence="2">
    <location>
        <begin position="19"/>
        <end position="213"/>
    </location>
</feature>
<gene>
    <name evidence="3" type="ORF">DFQ08_10354</name>
</gene>
<name>A0A368ZDB1_9FLAO</name>
<comment type="caution">
    <text evidence="3">The sequence shown here is derived from an EMBL/GenBank/DDBJ whole genome shotgun (WGS) entry which is preliminary data.</text>
</comment>
<dbReference type="InterPro" id="IPR004564">
    <property type="entry name" value="OM_lipoprot_carrier_LolA-like"/>
</dbReference>
<dbReference type="InterPro" id="IPR029046">
    <property type="entry name" value="LolA/LolB/LppX"/>
</dbReference>
<evidence type="ECO:0000256" key="1">
    <source>
        <dbReference type="ARBA" id="ARBA00022729"/>
    </source>
</evidence>
<organism evidence="3 4">
    <name type="scientific">Winogradskyella arenosi</name>
    <dbReference type="NCBI Taxonomy" id="533325"/>
    <lineage>
        <taxon>Bacteria</taxon>
        <taxon>Pseudomonadati</taxon>
        <taxon>Bacteroidota</taxon>
        <taxon>Flavobacteriia</taxon>
        <taxon>Flavobacteriales</taxon>
        <taxon>Flavobacteriaceae</taxon>
        <taxon>Winogradskyella</taxon>
    </lineage>
</organism>
<dbReference type="RefSeq" id="WP_114309755.1">
    <property type="nucleotide sequence ID" value="NZ_QPJO01000003.1"/>
</dbReference>
<sequence length="213" mass="24191">MKKLIVIACIALGFNAFAQNDAKAEFLLNDVSSKIKGYKNISLDFKYELNNTSENIKQETRGDVVLEGDKYKLNILGITRIFNGKTLYTISPEDEEVTVSSDNSDDESTITPSKMLSFYEDGYTYKMDIIQNVKGRKIQYVKLIPMDTNSEIKHILLGIDATTKHIYNLIEVGKNGTKTILTVNSFKTDQPISKTLFTFDESKYSDYFINKLD</sequence>